<proteinExistence type="predicted"/>
<sequence length="109" mass="12506">MIRESSIKRWKWMGLSAKLIVGVWLERGAKTDSGFEKVMHVLQNVVFNVLNHLLLQMLNYFSDAVKGPNEVNLNVTTEDNPNCEDFQSICLFYWGIQLATPTVERGTLF</sequence>
<reference evidence="1 2" key="1">
    <citation type="submission" date="2021-06" db="EMBL/GenBank/DDBJ databases">
        <title>Caerostris extrusa draft genome.</title>
        <authorList>
            <person name="Kono N."/>
            <person name="Arakawa K."/>
        </authorList>
    </citation>
    <scope>NUCLEOTIDE SEQUENCE [LARGE SCALE GENOMIC DNA]</scope>
</reference>
<dbReference type="AlphaFoldDB" id="A0AAV4R8Z0"/>
<evidence type="ECO:0000313" key="1">
    <source>
        <dbReference type="EMBL" id="GIY18180.1"/>
    </source>
</evidence>
<dbReference type="Proteomes" id="UP001054945">
    <property type="component" value="Unassembled WGS sequence"/>
</dbReference>
<organism evidence="1 2">
    <name type="scientific">Caerostris extrusa</name>
    <name type="common">Bark spider</name>
    <name type="synonym">Caerostris bankana</name>
    <dbReference type="NCBI Taxonomy" id="172846"/>
    <lineage>
        <taxon>Eukaryota</taxon>
        <taxon>Metazoa</taxon>
        <taxon>Ecdysozoa</taxon>
        <taxon>Arthropoda</taxon>
        <taxon>Chelicerata</taxon>
        <taxon>Arachnida</taxon>
        <taxon>Araneae</taxon>
        <taxon>Araneomorphae</taxon>
        <taxon>Entelegynae</taxon>
        <taxon>Araneoidea</taxon>
        <taxon>Araneidae</taxon>
        <taxon>Caerostris</taxon>
    </lineage>
</organism>
<dbReference type="EMBL" id="BPLR01007583">
    <property type="protein sequence ID" value="GIY18180.1"/>
    <property type="molecule type" value="Genomic_DNA"/>
</dbReference>
<accession>A0AAV4R8Z0</accession>
<name>A0AAV4R8Z0_CAEEX</name>
<comment type="caution">
    <text evidence="1">The sequence shown here is derived from an EMBL/GenBank/DDBJ whole genome shotgun (WGS) entry which is preliminary data.</text>
</comment>
<gene>
    <name evidence="1" type="ORF">CEXT_770401</name>
</gene>
<evidence type="ECO:0000313" key="2">
    <source>
        <dbReference type="Proteomes" id="UP001054945"/>
    </source>
</evidence>
<protein>
    <submittedName>
        <fullName evidence="1">Uncharacterized protein</fullName>
    </submittedName>
</protein>
<keyword evidence="2" id="KW-1185">Reference proteome</keyword>